<keyword evidence="2" id="KW-1185">Reference proteome</keyword>
<organism evidence="1 2">
    <name type="scientific">Potamilus streckersoni</name>
    <dbReference type="NCBI Taxonomy" id="2493646"/>
    <lineage>
        <taxon>Eukaryota</taxon>
        <taxon>Metazoa</taxon>
        <taxon>Spiralia</taxon>
        <taxon>Lophotrochozoa</taxon>
        <taxon>Mollusca</taxon>
        <taxon>Bivalvia</taxon>
        <taxon>Autobranchia</taxon>
        <taxon>Heteroconchia</taxon>
        <taxon>Palaeoheterodonta</taxon>
        <taxon>Unionida</taxon>
        <taxon>Unionoidea</taxon>
        <taxon>Unionidae</taxon>
        <taxon>Ambleminae</taxon>
        <taxon>Lampsilini</taxon>
        <taxon>Potamilus</taxon>
    </lineage>
</organism>
<accession>A0AAE0SCM9</accession>
<dbReference type="EMBL" id="JAEAOA010001266">
    <property type="protein sequence ID" value="KAK3589449.1"/>
    <property type="molecule type" value="Genomic_DNA"/>
</dbReference>
<protein>
    <submittedName>
        <fullName evidence="1">Uncharacterized protein</fullName>
    </submittedName>
</protein>
<evidence type="ECO:0000313" key="2">
    <source>
        <dbReference type="Proteomes" id="UP001195483"/>
    </source>
</evidence>
<name>A0AAE0SCM9_9BIVA</name>
<gene>
    <name evidence="1" type="ORF">CHS0354_020785</name>
</gene>
<reference evidence="1" key="3">
    <citation type="submission" date="2023-05" db="EMBL/GenBank/DDBJ databases">
        <authorList>
            <person name="Smith C.H."/>
        </authorList>
    </citation>
    <scope>NUCLEOTIDE SEQUENCE</scope>
    <source>
        <strain evidence="1">CHS0354</strain>
        <tissue evidence="1">Mantle</tissue>
    </source>
</reference>
<proteinExistence type="predicted"/>
<reference evidence="1" key="1">
    <citation type="journal article" date="2021" name="Genome Biol. Evol.">
        <title>A High-Quality Reference Genome for a Parasitic Bivalve with Doubly Uniparental Inheritance (Bivalvia: Unionida).</title>
        <authorList>
            <person name="Smith C.H."/>
        </authorList>
    </citation>
    <scope>NUCLEOTIDE SEQUENCE</scope>
    <source>
        <strain evidence="1">CHS0354</strain>
    </source>
</reference>
<reference evidence="1" key="2">
    <citation type="journal article" date="2021" name="Genome Biol. Evol.">
        <title>Developing a high-quality reference genome for a parasitic bivalve with doubly uniparental inheritance (Bivalvia: Unionida).</title>
        <authorList>
            <person name="Smith C.H."/>
        </authorList>
    </citation>
    <scope>NUCLEOTIDE SEQUENCE</scope>
    <source>
        <strain evidence="1">CHS0354</strain>
        <tissue evidence="1">Mantle</tissue>
    </source>
</reference>
<evidence type="ECO:0000313" key="1">
    <source>
        <dbReference type="EMBL" id="KAK3589449.1"/>
    </source>
</evidence>
<dbReference type="AlphaFoldDB" id="A0AAE0SCM9"/>
<sequence>MPSMLSRFYFLCLPLKVLPRKREPGQLGMEQYFQQNQFGVELVHMFYIWPGLLPPSTIFLRKKWAPLFFFDMEEMERWLRSPLQDIATHLCHMRSLPLFARPNNGRGIRQEPRLWIGIDDLVFLLQFEI</sequence>
<dbReference type="Proteomes" id="UP001195483">
    <property type="component" value="Unassembled WGS sequence"/>
</dbReference>
<comment type="caution">
    <text evidence="1">The sequence shown here is derived from an EMBL/GenBank/DDBJ whole genome shotgun (WGS) entry which is preliminary data.</text>
</comment>